<feature type="compositionally biased region" description="Polar residues" evidence="1">
    <location>
        <begin position="13"/>
        <end position="23"/>
    </location>
</feature>
<dbReference type="AlphaFoldDB" id="A0A409W8V8"/>
<evidence type="ECO:0000313" key="3">
    <source>
        <dbReference type="Proteomes" id="UP000284706"/>
    </source>
</evidence>
<evidence type="ECO:0000256" key="1">
    <source>
        <dbReference type="SAM" id="MobiDB-lite"/>
    </source>
</evidence>
<organism evidence="2 3">
    <name type="scientific">Gymnopilus dilepis</name>
    <dbReference type="NCBI Taxonomy" id="231916"/>
    <lineage>
        <taxon>Eukaryota</taxon>
        <taxon>Fungi</taxon>
        <taxon>Dikarya</taxon>
        <taxon>Basidiomycota</taxon>
        <taxon>Agaricomycotina</taxon>
        <taxon>Agaricomycetes</taxon>
        <taxon>Agaricomycetidae</taxon>
        <taxon>Agaricales</taxon>
        <taxon>Agaricineae</taxon>
        <taxon>Hymenogastraceae</taxon>
        <taxon>Gymnopilus</taxon>
    </lineage>
</organism>
<sequence>MRTEEGSEEQVPGTDSAQHQVKTFQQQVKDAAFVKPLLTEAVEGLTALMSGRPLPGPPPHSPPQSLEMEPILHVHAPAHGRIHAPKAIRELDIDPTLAFGRRRSRRRLRNGQWLPSCRPEAPSTSVEAGATPSDLCRLTVRGQGHIAASSHTCEETSFGGAREVADDVDDMFREERHMALTAEKTRKGQTERERGCACRKFGGVGSGSRTLTCMWMMRTS</sequence>
<gene>
    <name evidence="2" type="ORF">CVT26_011418</name>
</gene>
<feature type="region of interest" description="Disordered" evidence="1">
    <location>
        <begin position="1"/>
        <end position="23"/>
    </location>
</feature>
<accession>A0A409W8V8</accession>
<keyword evidence="3" id="KW-1185">Reference proteome</keyword>
<reference evidence="2 3" key="1">
    <citation type="journal article" date="2018" name="Evol. Lett.">
        <title>Horizontal gene cluster transfer increased hallucinogenic mushroom diversity.</title>
        <authorList>
            <person name="Reynolds H.T."/>
            <person name="Vijayakumar V."/>
            <person name="Gluck-Thaler E."/>
            <person name="Korotkin H.B."/>
            <person name="Matheny P.B."/>
            <person name="Slot J.C."/>
        </authorList>
    </citation>
    <scope>NUCLEOTIDE SEQUENCE [LARGE SCALE GENOMIC DNA]</scope>
    <source>
        <strain evidence="2 3">SRW20</strain>
    </source>
</reference>
<comment type="caution">
    <text evidence="2">The sequence shown here is derived from an EMBL/GenBank/DDBJ whole genome shotgun (WGS) entry which is preliminary data.</text>
</comment>
<evidence type="ECO:0000313" key="2">
    <source>
        <dbReference type="EMBL" id="PPQ74943.1"/>
    </source>
</evidence>
<name>A0A409W8V8_9AGAR</name>
<dbReference type="EMBL" id="NHYE01005301">
    <property type="protein sequence ID" value="PPQ74943.1"/>
    <property type="molecule type" value="Genomic_DNA"/>
</dbReference>
<proteinExistence type="predicted"/>
<protein>
    <submittedName>
        <fullName evidence="2">Uncharacterized protein</fullName>
    </submittedName>
</protein>
<dbReference type="InParanoid" id="A0A409W8V8"/>
<dbReference type="Proteomes" id="UP000284706">
    <property type="component" value="Unassembled WGS sequence"/>
</dbReference>